<feature type="compositionally biased region" description="Polar residues" evidence="1">
    <location>
        <begin position="251"/>
        <end position="261"/>
    </location>
</feature>
<evidence type="ECO:0000313" key="3">
    <source>
        <dbReference type="Proteomes" id="UP000424527"/>
    </source>
</evidence>
<name>A0A6G0J7G3_LARCR</name>
<feature type="region of interest" description="Disordered" evidence="1">
    <location>
        <begin position="1"/>
        <end position="72"/>
    </location>
</feature>
<feature type="compositionally biased region" description="Polar residues" evidence="1">
    <location>
        <begin position="1"/>
        <end position="46"/>
    </location>
</feature>
<reference evidence="2 3" key="1">
    <citation type="submission" date="2019-07" db="EMBL/GenBank/DDBJ databases">
        <title>Chromosome genome assembly for large yellow croaker.</title>
        <authorList>
            <person name="Xiao S."/>
        </authorList>
    </citation>
    <scope>NUCLEOTIDE SEQUENCE [LARGE SCALE GENOMIC DNA]</scope>
    <source>
        <strain evidence="2">JMULYC20181020</strain>
        <tissue evidence="2">Muscle</tissue>
    </source>
</reference>
<dbReference type="AlphaFoldDB" id="A0A6G0J7G3"/>
<organism evidence="2 3">
    <name type="scientific">Larimichthys crocea</name>
    <name type="common">Large yellow croaker</name>
    <name type="synonym">Pseudosciaena crocea</name>
    <dbReference type="NCBI Taxonomy" id="215358"/>
    <lineage>
        <taxon>Eukaryota</taxon>
        <taxon>Metazoa</taxon>
        <taxon>Chordata</taxon>
        <taxon>Craniata</taxon>
        <taxon>Vertebrata</taxon>
        <taxon>Euteleostomi</taxon>
        <taxon>Actinopterygii</taxon>
        <taxon>Neopterygii</taxon>
        <taxon>Teleostei</taxon>
        <taxon>Neoteleostei</taxon>
        <taxon>Acanthomorphata</taxon>
        <taxon>Eupercaria</taxon>
        <taxon>Sciaenidae</taxon>
        <taxon>Larimichthys</taxon>
    </lineage>
</organism>
<gene>
    <name evidence="2" type="ORF">D5F01_LYC02060</name>
</gene>
<protein>
    <submittedName>
        <fullName evidence="2">Uncharacterized protein</fullName>
    </submittedName>
</protein>
<accession>A0A6G0J7G3</accession>
<feature type="compositionally biased region" description="Polar residues" evidence="1">
    <location>
        <begin position="57"/>
        <end position="72"/>
    </location>
</feature>
<sequence length="425" mass="43833">MPTNQSSPWGGENLQTCSNAESPNAASSVSTQAGAATKVPLSQTSLEVPRRKDQAKPLSSNVASSGFPLKQTTAAPPVLSTWESGDGNNTNTQSQFTAVPNGSPNHPQHLNGIQSSNQILATGLKEAGSILTKTSAPSSISKKVHQNGFNVRLNGTSGLAMSRHQAATGDALMGPEPLCHQDLIIRGQRSLQQTDKLMLEAADRSSSPSVPPLRLTVCEHQGVASGKEASSLDSTKLLIRGGPPAAVAVETTTGKPQTTASPGLKELAPESQCALGSTSPTCKKSSPPSASPFPNDHMPNVLSASVSATQEKLHTPLDAITDLASCPAGSLVGSVTTQISTIHLTQQGRPAPMSSSSEPPPSTMTEECLSGETQLSGPECVMQMDGAEEELPDELENVCSDDDDSDCASSSTGSIALLSGCSFRS</sequence>
<feature type="region of interest" description="Disordered" evidence="1">
    <location>
        <begin position="251"/>
        <end position="300"/>
    </location>
</feature>
<evidence type="ECO:0000313" key="2">
    <source>
        <dbReference type="EMBL" id="KAE8299650.1"/>
    </source>
</evidence>
<keyword evidence="3" id="KW-1185">Reference proteome</keyword>
<proteinExistence type="predicted"/>
<dbReference type="EMBL" id="REGW02000002">
    <property type="protein sequence ID" value="KAE8299650.1"/>
    <property type="molecule type" value="Genomic_DNA"/>
</dbReference>
<feature type="compositionally biased region" description="Low complexity" evidence="1">
    <location>
        <begin position="277"/>
        <end position="294"/>
    </location>
</feature>
<comment type="caution">
    <text evidence="2">The sequence shown here is derived from an EMBL/GenBank/DDBJ whole genome shotgun (WGS) entry which is preliminary data.</text>
</comment>
<evidence type="ECO:0000256" key="1">
    <source>
        <dbReference type="SAM" id="MobiDB-lite"/>
    </source>
</evidence>
<feature type="compositionally biased region" description="Low complexity" evidence="1">
    <location>
        <begin position="352"/>
        <end position="367"/>
    </location>
</feature>
<dbReference type="Proteomes" id="UP000424527">
    <property type="component" value="Unassembled WGS sequence"/>
</dbReference>
<feature type="region of interest" description="Disordered" evidence="1">
    <location>
        <begin position="346"/>
        <end position="368"/>
    </location>
</feature>